<dbReference type="PANTHER" id="PTHR24026:SF126">
    <property type="entry name" value="PROTOCADHERIN FAT 4"/>
    <property type="match status" value="1"/>
</dbReference>
<dbReference type="Gene3D" id="2.160.20.10">
    <property type="entry name" value="Single-stranded right-handed beta-helix, Pectin lyase-like"/>
    <property type="match status" value="2"/>
</dbReference>
<dbReference type="InterPro" id="IPR006626">
    <property type="entry name" value="PbH1"/>
</dbReference>
<proteinExistence type="predicted"/>
<dbReference type="InterPro" id="IPR006558">
    <property type="entry name" value="LamG-like"/>
</dbReference>
<feature type="domain" description="Cadherin" evidence="5">
    <location>
        <begin position="1678"/>
        <end position="1781"/>
    </location>
</feature>
<dbReference type="InterPro" id="IPR015919">
    <property type="entry name" value="Cadherin-like_sf"/>
</dbReference>
<evidence type="ECO:0000256" key="1">
    <source>
        <dbReference type="ARBA" id="ARBA00022692"/>
    </source>
</evidence>
<dbReference type="Pfam" id="PF13385">
    <property type="entry name" value="Laminin_G_3"/>
    <property type="match status" value="1"/>
</dbReference>
<keyword evidence="2" id="KW-0732">Signal</keyword>
<dbReference type="GO" id="GO:0005509">
    <property type="term" value="F:calcium ion binding"/>
    <property type="evidence" value="ECO:0007669"/>
    <property type="project" value="InterPro"/>
</dbReference>
<dbReference type="Gene3D" id="2.60.40.60">
    <property type="entry name" value="Cadherins"/>
    <property type="match status" value="9"/>
</dbReference>
<feature type="domain" description="Cadherin" evidence="5">
    <location>
        <begin position="1780"/>
        <end position="1872"/>
    </location>
</feature>
<dbReference type="PROSITE" id="PS50268">
    <property type="entry name" value="CADHERIN_2"/>
    <property type="match status" value="9"/>
</dbReference>
<dbReference type="NCBIfam" id="TIGR03804">
    <property type="entry name" value="para_beta_helix"/>
    <property type="match status" value="1"/>
</dbReference>
<dbReference type="STRING" id="1409788.NC99_03330"/>
<dbReference type="Gene3D" id="2.60.120.200">
    <property type="match status" value="1"/>
</dbReference>
<evidence type="ECO:0000313" key="6">
    <source>
        <dbReference type="EMBL" id="KOH46933.1"/>
    </source>
</evidence>
<evidence type="ECO:0000256" key="3">
    <source>
        <dbReference type="ARBA" id="ARBA00022989"/>
    </source>
</evidence>
<dbReference type="SMART" id="SM00560">
    <property type="entry name" value="LamGL"/>
    <property type="match status" value="1"/>
</dbReference>
<dbReference type="InterPro" id="IPR011050">
    <property type="entry name" value="Pectin_lyase_fold/virulence"/>
</dbReference>
<feature type="domain" description="Cadherin" evidence="5">
    <location>
        <begin position="1576"/>
        <end position="1679"/>
    </location>
</feature>
<dbReference type="Pfam" id="PF13229">
    <property type="entry name" value="Beta_helix"/>
    <property type="match status" value="1"/>
</dbReference>
<feature type="domain" description="Cadherin" evidence="5">
    <location>
        <begin position="1064"/>
        <end position="1167"/>
    </location>
</feature>
<dbReference type="GO" id="GO:0004553">
    <property type="term" value="F:hydrolase activity, hydrolyzing O-glycosyl compounds"/>
    <property type="evidence" value="ECO:0007669"/>
    <property type="project" value="UniProtKB-ARBA"/>
</dbReference>
<dbReference type="EMBL" id="LGIA01000014">
    <property type="protein sequence ID" value="KOH46933.1"/>
    <property type="molecule type" value="Genomic_DNA"/>
</dbReference>
<protein>
    <recommendedName>
        <fullName evidence="5">Cadherin domain-containing protein</fullName>
    </recommendedName>
</protein>
<dbReference type="NCBIfam" id="TIGR04183">
    <property type="entry name" value="Por_Secre_tail"/>
    <property type="match status" value="1"/>
</dbReference>
<evidence type="ECO:0000256" key="4">
    <source>
        <dbReference type="ARBA" id="ARBA00023157"/>
    </source>
</evidence>
<dbReference type="InterPro" id="IPR001791">
    <property type="entry name" value="Laminin_G"/>
</dbReference>
<dbReference type="InterPro" id="IPR039448">
    <property type="entry name" value="Beta_helix"/>
</dbReference>
<feature type="domain" description="Cadherin" evidence="5">
    <location>
        <begin position="1166"/>
        <end position="1269"/>
    </location>
</feature>
<dbReference type="SUPFAM" id="SSF49899">
    <property type="entry name" value="Concanavalin A-like lectins/glucanases"/>
    <property type="match status" value="1"/>
</dbReference>
<reference evidence="7" key="1">
    <citation type="submission" date="2015-07" db="EMBL/GenBank/DDBJ databases">
        <title>Genome sequencing of Sunxiuqinia dokdonensis strain SK.</title>
        <authorList>
            <person name="Ahn S."/>
            <person name="Kim B.-C."/>
        </authorList>
    </citation>
    <scope>NUCLEOTIDE SEQUENCE [LARGE SCALE GENOMIC DNA]</scope>
    <source>
        <strain evidence="7">SK</strain>
    </source>
</reference>
<evidence type="ECO:0000313" key="7">
    <source>
        <dbReference type="Proteomes" id="UP000036958"/>
    </source>
</evidence>
<keyword evidence="3" id="KW-1133">Transmembrane helix</keyword>
<dbReference type="SMART" id="SM00112">
    <property type="entry name" value="CA"/>
    <property type="match status" value="9"/>
</dbReference>
<dbReference type="PRINTS" id="PR00205">
    <property type="entry name" value="CADHERIN"/>
</dbReference>
<gene>
    <name evidence="6" type="ORF">NC99_03330</name>
</gene>
<dbReference type="SMART" id="SM00710">
    <property type="entry name" value="PbH1"/>
    <property type="match status" value="6"/>
</dbReference>
<feature type="domain" description="Cadherin" evidence="5">
    <location>
        <begin position="1268"/>
        <end position="1372"/>
    </location>
</feature>
<name>A0A0L8VF00_9BACT</name>
<dbReference type="Pfam" id="PF18962">
    <property type="entry name" value="Por_Secre_tail"/>
    <property type="match status" value="1"/>
</dbReference>
<evidence type="ECO:0000259" key="5">
    <source>
        <dbReference type="PROSITE" id="PS50268"/>
    </source>
</evidence>
<feature type="domain" description="Cadherin" evidence="5">
    <location>
        <begin position="1473"/>
        <end position="1577"/>
    </location>
</feature>
<dbReference type="SUPFAM" id="SSF51126">
    <property type="entry name" value="Pectin lyase-like"/>
    <property type="match status" value="2"/>
</dbReference>
<dbReference type="InterPro" id="IPR002126">
    <property type="entry name" value="Cadherin-like_dom"/>
</dbReference>
<dbReference type="SUPFAM" id="SSF49313">
    <property type="entry name" value="Cadherin-like"/>
    <property type="match status" value="9"/>
</dbReference>
<dbReference type="GO" id="GO:0005975">
    <property type="term" value="P:carbohydrate metabolic process"/>
    <property type="evidence" value="ECO:0007669"/>
    <property type="project" value="UniProtKB-ARBA"/>
</dbReference>
<dbReference type="CDD" id="cd00110">
    <property type="entry name" value="LamG"/>
    <property type="match status" value="1"/>
</dbReference>
<dbReference type="InterPro" id="IPR022441">
    <property type="entry name" value="Para_beta_helix_rpt-2"/>
</dbReference>
<dbReference type="InterPro" id="IPR012334">
    <property type="entry name" value="Pectin_lyas_fold"/>
</dbReference>
<keyword evidence="7" id="KW-1185">Reference proteome</keyword>
<dbReference type="Pfam" id="PF00028">
    <property type="entry name" value="Cadherin"/>
    <property type="match status" value="9"/>
</dbReference>
<dbReference type="InterPro" id="IPR026444">
    <property type="entry name" value="Secre_tail"/>
</dbReference>
<feature type="domain" description="Cadherin" evidence="5">
    <location>
        <begin position="648"/>
        <end position="751"/>
    </location>
</feature>
<comment type="caution">
    <text evidence="6">The sequence shown here is derived from an EMBL/GenBank/DDBJ whole genome shotgun (WGS) entry which is preliminary data.</text>
</comment>
<keyword evidence="1" id="KW-0812">Transmembrane</keyword>
<dbReference type="Proteomes" id="UP000036958">
    <property type="component" value="Unassembled WGS sequence"/>
</dbReference>
<dbReference type="CDD" id="cd11304">
    <property type="entry name" value="Cadherin_repeat"/>
    <property type="match status" value="9"/>
</dbReference>
<dbReference type="PANTHER" id="PTHR24026">
    <property type="entry name" value="FAT ATYPICAL CADHERIN-RELATED"/>
    <property type="match status" value="1"/>
</dbReference>
<organism evidence="6 7">
    <name type="scientific">Sunxiuqinia dokdonensis</name>
    <dbReference type="NCBI Taxonomy" id="1409788"/>
    <lineage>
        <taxon>Bacteria</taxon>
        <taxon>Pseudomonadati</taxon>
        <taxon>Bacteroidota</taxon>
        <taxon>Bacteroidia</taxon>
        <taxon>Marinilabiliales</taxon>
        <taxon>Prolixibacteraceae</taxon>
        <taxon>Sunxiuqinia</taxon>
    </lineage>
</organism>
<dbReference type="InterPro" id="IPR013320">
    <property type="entry name" value="ConA-like_dom_sf"/>
</dbReference>
<feature type="domain" description="Cadherin" evidence="5">
    <location>
        <begin position="1371"/>
        <end position="1474"/>
    </location>
</feature>
<keyword evidence="4" id="KW-1015">Disulfide bond</keyword>
<dbReference type="PATRIC" id="fig|1409788.3.peg.342"/>
<dbReference type="GO" id="GO:0007156">
    <property type="term" value="P:homophilic cell adhesion via plasma membrane adhesion molecules"/>
    <property type="evidence" value="ECO:0007669"/>
    <property type="project" value="InterPro"/>
</dbReference>
<dbReference type="GO" id="GO:0005886">
    <property type="term" value="C:plasma membrane"/>
    <property type="evidence" value="ECO:0007669"/>
    <property type="project" value="UniProtKB-SubCell"/>
</dbReference>
<accession>A0A0L8VF00</accession>
<evidence type="ECO:0000256" key="2">
    <source>
        <dbReference type="ARBA" id="ARBA00022729"/>
    </source>
</evidence>
<keyword evidence="3" id="KW-0472">Membrane</keyword>
<sequence length="2074" mass="223751">MRGLILIVFLLLPGALIAQTSYYVSSSEGNDSNSGTTTGQAWKSLEKVNSFKPQAGDKILFKRGDEWVGTLTPPASGSAGKPITYGAYGSGDKPKIYGSQEITGWSLYKGNIYKAKVESDINQLFLDGEKMKLARYPDSGYSIIDAVGSKTNFTDNSLPNFSHVGATFICRTNAWGVETKTVVGGNHNQNLSINSAPLYPLSVGDGYFLANKLEYLTAPQEFYFDTNSKTVYLWTPTGESPANYSIRGSYLTTGMLINNRDHIVVENLDLLHASDIGLSADYCEHLTINNVGIHFPEAEGLRINHDSNGNYQNNYINGASNNGIWANTSDSKFLDNRVYNTALLENLGVTGMGGPMEGVAIYNPYGRNNIFRYNRIENVGYIGIRWDTPNTIIDKNYIKNVCLVKDDGGAIYTWTSNYANTGVSGSSVTNNIVLYSRGTKEGGVLDRTYGYGIYMDNNIKDVLIQGNTIAYSGNGGIYLHENGNITVDDNTILDALYGIYSDEENENCLITRNIVYVFEKNFDNFSDTRVVGQRKGATHIYNNNKYYSKHKVGTFRSQDSFLTFENWKSATGQDANSTFDGSPLADGEKEELFYNATKQTKAIDLGSSIYRDLDGKEVAGSISLEPFTSQILIKTTKKTAEKANQAPEIHNQSFDISSPKDVNDLIGQIIANDADAGQELTYTILEGNGDNQFALEALTGDLLAIASIPATTDQTLVLTVQVTDNASSPLSASAEITIRINAIEAAPAPDTTSPMIASFSIPSNYSALTIPISELTASDNTAVVGYQLTETATTPTADDSQWTTSAPETYTFSAEGTHTLYAWAKDDAGNISSAISRSVSIALPDLSPAFSEYLFEEPAGATVVDSQGSNDGTLMNEELRVEGVNGDGLKLTGTGHINLGNSFGANVQDELTLSAWIQPQSISTGYQGIIMHGGPNTDTYALYIHPGNQSISFKTSGTTSAWTSIPNIASLWDGNWHHLAVSYDGSKKIIYLDGEILFTVDATGSIESGEGYNLLIGAGRDDENPTLLYEGLIDEVRIYNTALTDIEISELYNRVSVEPNQAPEIQAQSFAIAEPKVANELVGKIVATDADVDQTLSYTLTAGNTAGLFKINPETGEIFANTDIPANADESITLQVQVTDNHQEPLSATAEIHISIQAVEVNQSPVAQNLTVEVEGNFEVNDIIGKIIASDPDAGQLLTYSITGGNAAGLFAINSENGEIRAAADFITTNDQTVVLTVEVKDNGEESLAVNATATINIKGIQINQSPVVEDQTVELKEEIQTNDFILQVVASDPDTDQQLTYAIIQGNEAGLFKINPETGEIFANASIPTTIDQSFLLVVQVTDNAENSLSAQADMTIISLKIAEINQSPVAQNLTVEVEGNFEMNDIIGKIDASDPDAGQVLTYSITGGNAAGLFTINSENGEIRAAADFITTNDQTVVLTVEVKDNGEESLAVNATATINIKGIQLNQSPVIEDQTVELKEEIQTNDFILQVVASDPDVDQQLTYAIVQGNEAGLFKINPETGEIFANTNISATIDQLFSLMVQVTDNGENPLSAHADMTIISLKIVEINQSPVAQNLTVDVEGNFEVNDFIGKIVASDPDAGQLLTYAITGGNAAGLFTINSENGEIRAAADFITTNDQTVVLTVEVKDNGEQSLSVSATASINIKGIQLNQSPAIADQSIEIDGDLVSNQFIGQILASDPDAGQQLTYSIVQGNESGLFKVNPETGEIFANQAISFESNESLTLVVQVTDDHQMPLSAHGKITIHITPAFANQSPVIADQSFEIRKNNKLGDMIGQVLASDSNLEQSLTFAIVSGNEEGLFTIDPATGGLYATDAIQLTTSETVVLEVEVTDNAMEPLSASAYITINIVINGKIVNGEVKNNNPKRIILAYSEPLETDNLKSAQISSDFTLSDGNIVRHVSIKDNEIYLDLEFKYEYEDEIIVSYSRGATPIYDASGNEMEPFDNYEVTNNVLMGNGVNTSIDPTANALDVMVYPNPSNGQVNVRANNLSSDDCELFLFSMTGNLVSKQLVSASFGNLEERLDLSNLNKGTYIIKLISKRQIFQDKIVIM</sequence>